<feature type="region of interest" description="Disordered" evidence="1">
    <location>
        <begin position="133"/>
        <end position="194"/>
    </location>
</feature>
<keyword evidence="2" id="KW-0472">Membrane</keyword>
<dbReference type="AlphaFoldDB" id="A0A8H6IDU5"/>
<evidence type="ECO:0000313" key="3">
    <source>
        <dbReference type="EMBL" id="KAF6763663.1"/>
    </source>
</evidence>
<feature type="compositionally biased region" description="Basic residues" evidence="1">
    <location>
        <begin position="164"/>
        <end position="175"/>
    </location>
</feature>
<feature type="compositionally biased region" description="Basic residues" evidence="1">
    <location>
        <begin position="133"/>
        <end position="151"/>
    </location>
</feature>
<gene>
    <name evidence="3" type="ORF">DFP72DRAFT_480426</name>
</gene>
<evidence type="ECO:0000256" key="1">
    <source>
        <dbReference type="SAM" id="MobiDB-lite"/>
    </source>
</evidence>
<dbReference type="EMBL" id="JACGCI010000005">
    <property type="protein sequence ID" value="KAF6763663.1"/>
    <property type="molecule type" value="Genomic_DNA"/>
</dbReference>
<keyword evidence="4" id="KW-1185">Reference proteome</keyword>
<comment type="caution">
    <text evidence="3">The sequence shown here is derived from an EMBL/GenBank/DDBJ whole genome shotgun (WGS) entry which is preliminary data.</text>
</comment>
<evidence type="ECO:0000256" key="2">
    <source>
        <dbReference type="SAM" id="Phobius"/>
    </source>
</evidence>
<feature type="compositionally biased region" description="Pro residues" evidence="1">
    <location>
        <begin position="177"/>
        <end position="189"/>
    </location>
</feature>
<evidence type="ECO:0008006" key="5">
    <source>
        <dbReference type="Google" id="ProtNLM"/>
    </source>
</evidence>
<keyword evidence="2" id="KW-1133">Transmembrane helix</keyword>
<name>A0A8H6IDU5_9AGAR</name>
<evidence type="ECO:0000313" key="4">
    <source>
        <dbReference type="Proteomes" id="UP000521943"/>
    </source>
</evidence>
<proteinExistence type="predicted"/>
<sequence>MSETEANRIGTFLSPFLPCFLLYHFFLPSILLPVFLLLCSSFLLSSAVFFRTAPPGNLPPISASRYWLAAPVHSPALVSSFAACPPSSFARVLPRRAGRRGKRGKRGGRSGRRRVLLLGLRVRRVLRRWYRRSRGIKGRGRKGRGQGRGRGRSGVGKRGGTGRTLRRRVQFRGLRHLPPPPPPPRLPPPQEKKGVQSVLRSMCLQYPSLNLQLKPPIIIGRRGTTTH</sequence>
<reference evidence="3 4" key="1">
    <citation type="submission" date="2020-07" db="EMBL/GenBank/DDBJ databases">
        <title>Comparative genomics of pyrophilous fungi reveals a link between fire events and developmental genes.</title>
        <authorList>
            <consortium name="DOE Joint Genome Institute"/>
            <person name="Steindorff A.S."/>
            <person name="Carver A."/>
            <person name="Calhoun S."/>
            <person name="Stillman K."/>
            <person name="Liu H."/>
            <person name="Lipzen A."/>
            <person name="Pangilinan J."/>
            <person name="Labutti K."/>
            <person name="Bruns T.D."/>
            <person name="Grigoriev I.V."/>
        </authorList>
    </citation>
    <scope>NUCLEOTIDE SEQUENCE [LARGE SCALE GENOMIC DNA]</scope>
    <source>
        <strain evidence="3 4">CBS 144469</strain>
    </source>
</reference>
<protein>
    <recommendedName>
        <fullName evidence="5">Transmembrane protein</fullName>
    </recommendedName>
</protein>
<feature type="compositionally biased region" description="Gly residues" evidence="1">
    <location>
        <begin position="152"/>
        <end position="162"/>
    </location>
</feature>
<keyword evidence="2" id="KW-0812">Transmembrane</keyword>
<organism evidence="3 4">
    <name type="scientific">Ephemerocybe angulata</name>
    <dbReference type="NCBI Taxonomy" id="980116"/>
    <lineage>
        <taxon>Eukaryota</taxon>
        <taxon>Fungi</taxon>
        <taxon>Dikarya</taxon>
        <taxon>Basidiomycota</taxon>
        <taxon>Agaricomycotina</taxon>
        <taxon>Agaricomycetes</taxon>
        <taxon>Agaricomycetidae</taxon>
        <taxon>Agaricales</taxon>
        <taxon>Agaricineae</taxon>
        <taxon>Psathyrellaceae</taxon>
        <taxon>Ephemerocybe</taxon>
    </lineage>
</organism>
<dbReference type="Proteomes" id="UP000521943">
    <property type="component" value="Unassembled WGS sequence"/>
</dbReference>
<feature type="transmembrane region" description="Helical" evidence="2">
    <location>
        <begin position="20"/>
        <end position="44"/>
    </location>
</feature>
<accession>A0A8H6IDU5</accession>